<keyword evidence="3" id="KW-1185">Reference proteome</keyword>
<accession>A0A391P3H7</accession>
<name>A0A391P3H7_9FIRM</name>
<dbReference type="PANTHER" id="PTHR37806">
    <property type="entry name" value="LMO0724 PROTEIN"/>
    <property type="match status" value="1"/>
</dbReference>
<protein>
    <recommendedName>
        <fullName evidence="1">Peptidase C39-like domain-containing protein</fullName>
    </recommendedName>
</protein>
<evidence type="ECO:0000313" key="3">
    <source>
        <dbReference type="Proteomes" id="UP000265643"/>
    </source>
</evidence>
<dbReference type="Gene3D" id="3.90.70.10">
    <property type="entry name" value="Cysteine proteinases"/>
    <property type="match status" value="1"/>
</dbReference>
<proteinExistence type="predicted"/>
<feature type="domain" description="Peptidase C39-like" evidence="1">
    <location>
        <begin position="7"/>
        <end position="172"/>
    </location>
</feature>
<comment type="caution">
    <text evidence="2">The sequence shown here is derived from an EMBL/GenBank/DDBJ whole genome shotgun (WGS) entry which is preliminary data.</text>
</comment>
<evidence type="ECO:0000259" key="1">
    <source>
        <dbReference type="Pfam" id="PF13529"/>
    </source>
</evidence>
<gene>
    <name evidence="2" type="ORF">KGMB01110_24330</name>
</gene>
<evidence type="ECO:0000313" key="2">
    <source>
        <dbReference type="EMBL" id="GCA67997.1"/>
    </source>
</evidence>
<dbReference type="RefSeq" id="WP_117603777.1">
    <property type="nucleotide sequence ID" value="NZ_BHGK01000001.1"/>
</dbReference>
<dbReference type="Proteomes" id="UP000265643">
    <property type="component" value="Unassembled WGS sequence"/>
</dbReference>
<reference evidence="3" key="1">
    <citation type="submission" date="2018-09" db="EMBL/GenBank/DDBJ databases">
        <title>Draft Genome Sequence of Mediterraneibacter sp. KCTC 15684.</title>
        <authorList>
            <person name="Kim J.S."/>
            <person name="Han K.I."/>
            <person name="Suh M.K."/>
            <person name="Lee K.C."/>
            <person name="Eom M.K."/>
            <person name="Lee J.H."/>
            <person name="Park S.H."/>
            <person name="Kang S.W."/>
            <person name="Park J.E."/>
            <person name="Oh B.S."/>
            <person name="Yu S.Y."/>
            <person name="Choi S.H."/>
            <person name="Lee D.H."/>
            <person name="Yoon H."/>
            <person name="Kim B."/>
            <person name="Yang S.J."/>
            <person name="Lee J.S."/>
        </authorList>
    </citation>
    <scope>NUCLEOTIDE SEQUENCE [LARGE SCALE GENOMIC DNA]</scope>
    <source>
        <strain evidence="3">KCTC 15684</strain>
    </source>
</reference>
<dbReference type="InterPro" id="IPR039564">
    <property type="entry name" value="Peptidase_C39-like"/>
</dbReference>
<organism evidence="2 3">
    <name type="scientific">Mediterraneibacter butyricigenes</name>
    <dbReference type="NCBI Taxonomy" id="2316025"/>
    <lineage>
        <taxon>Bacteria</taxon>
        <taxon>Bacillati</taxon>
        <taxon>Bacillota</taxon>
        <taxon>Clostridia</taxon>
        <taxon>Lachnospirales</taxon>
        <taxon>Lachnospiraceae</taxon>
        <taxon>Mediterraneibacter</taxon>
    </lineage>
</organism>
<dbReference type="EMBL" id="BHGK01000001">
    <property type="protein sequence ID" value="GCA67997.1"/>
    <property type="molecule type" value="Genomic_DNA"/>
</dbReference>
<dbReference type="Pfam" id="PF13529">
    <property type="entry name" value="Peptidase_C39_2"/>
    <property type="match status" value="1"/>
</dbReference>
<dbReference type="PANTHER" id="PTHR37806:SF1">
    <property type="entry name" value="PEPTIDASE C39-LIKE DOMAIN-CONTAINING PROTEIN"/>
    <property type="match status" value="1"/>
</dbReference>
<sequence length="202" mass="23234">MSKTLISVPYIDQSVKYPTGCESVSTVMLLQFLGVSITVDEFIENDLKKEAFETRNGELFGPDPRECFVGSPYDDESFGCYAPVIKESLEHVLGEEYRVLNKTGTDTKELIRDYIDRGMPVIYWACINMREPIVGPEWKLKKTGETFTWISNEHCMLLVGYDEENYYFNDPYENHGVIGYPKAVVEKRYAAQHMQAVVVEKR</sequence>
<dbReference type="AlphaFoldDB" id="A0A391P3H7"/>